<sequence>MAENMIKDYEFDKFENPYSNFKRSELGDKLAKFERLVNNLDIPVLIIIDGWESSGKGFVLNDLIRELDPRLHKVSVFENPTEEERERPFLWRFWKKTPAKGNIAVFDRSFYFNLMNDLNIDGDELKQAIADISSIEKELYEDGAIIVKFFLHQKEKTQKSRIDELRKDKHRSFLVTDEDEAQYKDYDKHLAHFDKILKLSNFDYSPWNIISTEDMKSASKKILGSTLDAIQDGIDRYIGMQNGGMRYIRQYIPEKRPLSNVDLSLSLSNEQYVSELKSLQEEAGKLAYALYTHRIPTVIVFEGMDASGKGGAIKRLTRLMDPRGYEVIPIAAPDKTEKSHHYLWRFFNSVPKRGNMTIFDRSWYGRVMVERIEGFAKISEWDRAYDEINNMEKHLHNFGTLLLKFFIYIDKNEQLERFEGREHKSDKIYKITDEDWRNREKWDEYIEAMNEVLVRTSTEYAPWTIIEGKDKKYARIKVLKQFIESAKEAIANANKSL</sequence>
<evidence type="ECO:0000259" key="1">
    <source>
        <dbReference type="Pfam" id="PF03976"/>
    </source>
</evidence>
<comment type="caution">
    <text evidence="2">The sequence shown here is derived from an EMBL/GenBank/DDBJ whole genome shotgun (WGS) entry which is preliminary data.</text>
</comment>
<keyword evidence="3" id="KW-1185">Reference proteome</keyword>
<dbReference type="EMBL" id="MKIE01000009">
    <property type="protein sequence ID" value="OHW61665.1"/>
    <property type="molecule type" value="Genomic_DNA"/>
</dbReference>
<dbReference type="InterPro" id="IPR022489">
    <property type="entry name" value="PolyP_AMP_Tfrase"/>
</dbReference>
<dbReference type="Pfam" id="PF03976">
    <property type="entry name" value="PPK2"/>
    <property type="match status" value="2"/>
</dbReference>
<dbReference type="InterPro" id="IPR022488">
    <property type="entry name" value="PPK2-related"/>
</dbReference>
<dbReference type="EC" id="2.7.4.9" evidence="2"/>
<feature type="domain" description="Polyphosphate kinase-2-related" evidence="1">
    <location>
        <begin position="25"/>
        <end position="232"/>
    </location>
</feature>
<dbReference type="InterPro" id="IPR027417">
    <property type="entry name" value="P-loop_NTPase"/>
</dbReference>
<feature type="domain" description="Polyphosphate kinase-2-related" evidence="1">
    <location>
        <begin position="267"/>
        <end position="489"/>
    </location>
</feature>
<accession>A0A1S1V5F2</accession>
<evidence type="ECO:0000313" key="3">
    <source>
        <dbReference type="Proteomes" id="UP000180254"/>
    </source>
</evidence>
<dbReference type="RefSeq" id="WP_245674484.1">
    <property type="nucleotide sequence ID" value="NZ_MKIE01000009.1"/>
</dbReference>
<keyword evidence="2" id="KW-0808">Transferase</keyword>
<dbReference type="STRING" id="39480.EUAN_19850"/>
<dbReference type="Gene3D" id="3.40.50.300">
    <property type="entry name" value="P-loop containing nucleotide triphosphate hydrolases"/>
    <property type="match status" value="2"/>
</dbReference>
<dbReference type="GO" id="GO:0043751">
    <property type="term" value="F:polyphosphate:AMP phosphotransferase activity"/>
    <property type="evidence" value="ECO:0007669"/>
    <property type="project" value="InterPro"/>
</dbReference>
<dbReference type="SUPFAM" id="SSF52540">
    <property type="entry name" value="P-loop containing nucleoside triphosphate hydrolases"/>
    <property type="match status" value="2"/>
</dbReference>
<name>A0A1S1V5F2_9FIRM</name>
<evidence type="ECO:0000313" key="2">
    <source>
        <dbReference type="EMBL" id="OHW61665.1"/>
    </source>
</evidence>
<protein>
    <submittedName>
        <fullName evidence="2">Thymidylate kinase</fullName>
        <ecNumber evidence="2">2.7.4.9</ecNumber>
    </submittedName>
</protein>
<reference evidence="2 3" key="1">
    <citation type="submission" date="2016-09" db="EMBL/GenBank/DDBJ databases">
        <title>Genome sequence of Eubacterium angustum.</title>
        <authorList>
            <person name="Poehlein A."/>
            <person name="Daniel R."/>
        </authorList>
    </citation>
    <scope>NUCLEOTIDE SEQUENCE [LARGE SCALE GENOMIC DNA]</scope>
    <source>
        <strain evidence="2 3">DSM 1989</strain>
    </source>
</reference>
<dbReference type="GO" id="GO:0004798">
    <property type="term" value="F:dTMP kinase activity"/>
    <property type="evidence" value="ECO:0007669"/>
    <property type="project" value="UniProtKB-EC"/>
</dbReference>
<dbReference type="PANTHER" id="PTHR34383">
    <property type="entry name" value="POLYPHOSPHATE:AMP PHOSPHOTRANSFERASE-RELATED"/>
    <property type="match status" value="1"/>
</dbReference>
<dbReference type="Proteomes" id="UP000180254">
    <property type="component" value="Unassembled WGS sequence"/>
</dbReference>
<dbReference type="AlphaFoldDB" id="A0A1S1V5F2"/>
<gene>
    <name evidence="2" type="primary">tmk_1</name>
    <name evidence="2" type="ORF">EUAN_19850</name>
</gene>
<organism evidence="2 3">
    <name type="scientific">Andreesenia angusta</name>
    <dbReference type="NCBI Taxonomy" id="39480"/>
    <lineage>
        <taxon>Bacteria</taxon>
        <taxon>Bacillati</taxon>
        <taxon>Bacillota</taxon>
        <taxon>Tissierellia</taxon>
        <taxon>Tissierellales</taxon>
        <taxon>Gottschalkiaceae</taxon>
        <taxon>Andreesenia</taxon>
    </lineage>
</organism>
<proteinExistence type="predicted"/>
<dbReference type="PANTHER" id="PTHR34383:SF3">
    <property type="entry name" value="POLYPHOSPHATE:AMP PHOSPHOTRANSFERASE"/>
    <property type="match status" value="1"/>
</dbReference>
<dbReference type="GO" id="GO:0006797">
    <property type="term" value="P:polyphosphate metabolic process"/>
    <property type="evidence" value="ECO:0007669"/>
    <property type="project" value="InterPro"/>
</dbReference>
<dbReference type="NCBIfam" id="TIGR03708">
    <property type="entry name" value="poly_P_AMP_trns"/>
    <property type="match status" value="1"/>
</dbReference>
<keyword evidence="2" id="KW-0418">Kinase</keyword>